<protein>
    <recommendedName>
        <fullName evidence="3">HTH marR-type domain-containing protein</fullName>
    </recommendedName>
</protein>
<gene>
    <name evidence="1" type="ORF">NSIN_20821</name>
</gene>
<dbReference type="EMBL" id="FRFC01000003">
    <property type="protein sequence ID" value="SHO45912.1"/>
    <property type="molecule type" value="Genomic_DNA"/>
</dbReference>
<dbReference type="InterPro" id="IPR036388">
    <property type="entry name" value="WH-like_DNA-bd_sf"/>
</dbReference>
<dbReference type="InterPro" id="IPR036390">
    <property type="entry name" value="WH_DNA-bd_sf"/>
</dbReference>
<keyword evidence="2" id="KW-1185">Reference proteome</keyword>
<proteinExistence type="predicted"/>
<accession>A0A2H1EHT7</accession>
<dbReference type="AlphaFoldDB" id="A0A2H1EHT7"/>
<sequence>MGGILDTKDLDEKEKPVDGKEVEVDKKLVQIIIGNSSDISLDDFQVNDKKILSLLNQDSDISDTKYTFNGLVRKLGIHQQSLARSLHRLESAGLVTKTDYGYKLAKNLDSVLVKKSRIVLEHMSKKISGQNVPFEQILQLYVPTTVTVEQVVAKLFGKWFGSLRWLGMVQGDGGYILQWEGESKYHVNLKIVSRYAVIESNAAGDKNKSEAMIDAHRIVEQITKLLKTNTEASGGKTTRDFGLYN</sequence>
<organism evidence="1 2">
    <name type="scientific">Nitrosotalea sinensis</name>
    <dbReference type="NCBI Taxonomy" id="1499975"/>
    <lineage>
        <taxon>Archaea</taxon>
        <taxon>Nitrososphaerota</taxon>
        <taxon>Nitrososphaeria</taxon>
        <taxon>Nitrosotaleales</taxon>
        <taxon>Nitrosotaleaceae</taxon>
        <taxon>Nitrosotalea</taxon>
    </lineage>
</organism>
<reference evidence="2" key="1">
    <citation type="submission" date="2016-12" db="EMBL/GenBank/DDBJ databases">
        <authorList>
            <person name="Herbold C."/>
        </authorList>
    </citation>
    <scope>NUCLEOTIDE SEQUENCE [LARGE SCALE GENOMIC DNA]</scope>
</reference>
<evidence type="ECO:0008006" key="3">
    <source>
        <dbReference type="Google" id="ProtNLM"/>
    </source>
</evidence>
<evidence type="ECO:0000313" key="2">
    <source>
        <dbReference type="Proteomes" id="UP000232412"/>
    </source>
</evidence>
<dbReference type="Proteomes" id="UP000232412">
    <property type="component" value="Unassembled WGS sequence"/>
</dbReference>
<evidence type="ECO:0000313" key="1">
    <source>
        <dbReference type="EMBL" id="SHO45912.1"/>
    </source>
</evidence>
<dbReference type="SUPFAM" id="SSF46785">
    <property type="entry name" value="Winged helix' DNA-binding domain"/>
    <property type="match status" value="1"/>
</dbReference>
<dbReference type="Gene3D" id="1.10.10.10">
    <property type="entry name" value="Winged helix-like DNA-binding domain superfamily/Winged helix DNA-binding domain"/>
    <property type="match status" value="1"/>
</dbReference>
<name>A0A2H1EHT7_9ARCH</name>